<dbReference type="InterPro" id="IPR050661">
    <property type="entry name" value="BglG_antiterminators"/>
</dbReference>
<dbReference type="Gene3D" id="3.40.50.2300">
    <property type="match status" value="1"/>
</dbReference>
<dbReference type="Gene3D" id="1.10.10.10">
    <property type="entry name" value="Winged helix-like DNA-binding domain superfamily/Winged helix DNA-binding domain"/>
    <property type="match status" value="2"/>
</dbReference>
<dbReference type="PROSITE" id="PS51099">
    <property type="entry name" value="PTS_EIIB_TYPE_2"/>
    <property type="match status" value="1"/>
</dbReference>
<dbReference type="InterPro" id="IPR013011">
    <property type="entry name" value="PTS_EIIB_2"/>
</dbReference>
<dbReference type="Pfam" id="PF05043">
    <property type="entry name" value="Mga"/>
    <property type="match status" value="1"/>
</dbReference>
<evidence type="ECO:0000313" key="9">
    <source>
        <dbReference type="Proteomes" id="UP000461443"/>
    </source>
</evidence>
<feature type="domain" description="PRD" evidence="7">
    <location>
        <begin position="306"/>
        <end position="414"/>
    </location>
</feature>
<evidence type="ECO:0000256" key="4">
    <source>
        <dbReference type="ARBA" id="ARBA00023159"/>
    </source>
</evidence>
<evidence type="ECO:0000256" key="5">
    <source>
        <dbReference type="ARBA" id="ARBA00023163"/>
    </source>
</evidence>
<evidence type="ECO:0000259" key="7">
    <source>
        <dbReference type="PROSITE" id="PS51372"/>
    </source>
</evidence>
<feature type="domain" description="PTS EIIB type-2" evidence="6">
    <location>
        <begin position="415"/>
        <end position="503"/>
    </location>
</feature>
<feature type="domain" description="PRD" evidence="7">
    <location>
        <begin position="194"/>
        <end position="299"/>
    </location>
</feature>
<dbReference type="GO" id="GO:0006355">
    <property type="term" value="P:regulation of DNA-templated transcription"/>
    <property type="evidence" value="ECO:0007669"/>
    <property type="project" value="InterPro"/>
</dbReference>
<proteinExistence type="predicted"/>
<comment type="caution">
    <text evidence="8">The sequence shown here is derived from an EMBL/GenBank/DDBJ whole genome shotgun (WGS) entry which is preliminary data.</text>
</comment>
<dbReference type="SUPFAM" id="SSF63520">
    <property type="entry name" value="PTS-regulatory domain, PRD"/>
    <property type="match status" value="2"/>
</dbReference>
<keyword evidence="2" id="KW-0677">Repeat</keyword>
<dbReference type="Pfam" id="PF00874">
    <property type="entry name" value="PRD"/>
    <property type="match status" value="2"/>
</dbReference>
<organism evidence="8 9">
    <name type="scientific">Acerihabitans arboris</name>
    <dbReference type="NCBI Taxonomy" id="2691583"/>
    <lineage>
        <taxon>Bacteria</taxon>
        <taxon>Pseudomonadati</taxon>
        <taxon>Pseudomonadota</taxon>
        <taxon>Gammaproteobacteria</taxon>
        <taxon>Enterobacterales</taxon>
        <taxon>Pectobacteriaceae</taxon>
        <taxon>Acerihabitans</taxon>
    </lineage>
</organism>
<keyword evidence="1" id="KW-0808">Transferase</keyword>
<dbReference type="GO" id="GO:0009401">
    <property type="term" value="P:phosphoenolpyruvate-dependent sugar phosphotransferase system"/>
    <property type="evidence" value="ECO:0007669"/>
    <property type="project" value="InterPro"/>
</dbReference>
<evidence type="ECO:0000313" key="8">
    <source>
        <dbReference type="EMBL" id="NDL61709.1"/>
    </source>
</evidence>
<keyword evidence="9" id="KW-1185">Reference proteome</keyword>
<dbReference type="InterPro" id="IPR036634">
    <property type="entry name" value="PRD_sf"/>
</dbReference>
<dbReference type="SUPFAM" id="SSF52794">
    <property type="entry name" value="PTS system IIB component-like"/>
    <property type="match status" value="1"/>
</dbReference>
<dbReference type="InterPro" id="IPR011608">
    <property type="entry name" value="PRD"/>
</dbReference>
<dbReference type="PROSITE" id="PS51372">
    <property type="entry name" value="PRD_2"/>
    <property type="match status" value="2"/>
</dbReference>
<dbReference type="Proteomes" id="UP000461443">
    <property type="component" value="Unassembled WGS sequence"/>
</dbReference>
<dbReference type="Gene3D" id="1.10.1790.10">
    <property type="entry name" value="PRD domain"/>
    <property type="match status" value="2"/>
</dbReference>
<reference evidence="8 9" key="2">
    <citation type="submission" date="2020-02" db="EMBL/GenBank/DDBJ databases">
        <title>The new genus of Enterobacteriales.</title>
        <authorList>
            <person name="Kim I.S."/>
        </authorList>
    </citation>
    <scope>NUCLEOTIDE SEQUENCE [LARGE SCALE GENOMIC DNA]</scope>
    <source>
        <strain evidence="8 9">SAP-6</strain>
    </source>
</reference>
<dbReference type="InterPro" id="IPR013196">
    <property type="entry name" value="HTH_11"/>
</dbReference>
<dbReference type="GO" id="GO:0008982">
    <property type="term" value="F:protein-N(PI)-phosphohistidine-sugar phosphotransferase activity"/>
    <property type="evidence" value="ECO:0007669"/>
    <property type="project" value="InterPro"/>
</dbReference>
<keyword evidence="3" id="KW-0805">Transcription regulation</keyword>
<keyword evidence="5" id="KW-0804">Transcription</keyword>
<evidence type="ECO:0000256" key="3">
    <source>
        <dbReference type="ARBA" id="ARBA00023015"/>
    </source>
</evidence>
<dbReference type="CDD" id="cd05568">
    <property type="entry name" value="PTS_IIB_bgl_like"/>
    <property type="match status" value="1"/>
</dbReference>
<dbReference type="InterPro" id="IPR007737">
    <property type="entry name" value="Mga_HTH"/>
</dbReference>
<gene>
    <name evidence="8" type="ORF">GRH90_02895</name>
</gene>
<keyword evidence="4" id="KW-0010">Activator</keyword>
<evidence type="ECO:0000256" key="2">
    <source>
        <dbReference type="ARBA" id="ARBA00022737"/>
    </source>
</evidence>
<dbReference type="PANTHER" id="PTHR30185">
    <property type="entry name" value="CRYPTIC BETA-GLUCOSIDE BGL OPERON ANTITERMINATOR"/>
    <property type="match status" value="1"/>
</dbReference>
<dbReference type="InterPro" id="IPR036095">
    <property type="entry name" value="PTS_EIIB-like_sf"/>
</dbReference>
<reference evidence="8 9" key="1">
    <citation type="submission" date="2019-12" db="EMBL/GenBank/DDBJ databases">
        <authorList>
            <person name="Lee S.D."/>
        </authorList>
    </citation>
    <scope>NUCLEOTIDE SEQUENCE [LARGE SCALE GENOMIC DNA]</scope>
    <source>
        <strain evidence="8 9">SAP-6</strain>
    </source>
</reference>
<dbReference type="RefSeq" id="WP_162364396.1">
    <property type="nucleotide sequence ID" value="NZ_WUBS01000002.1"/>
</dbReference>
<dbReference type="InterPro" id="IPR036388">
    <property type="entry name" value="WH-like_DNA-bd_sf"/>
</dbReference>
<evidence type="ECO:0000259" key="6">
    <source>
        <dbReference type="PROSITE" id="PS51099"/>
    </source>
</evidence>
<name>A0A845SCT3_9GAMM</name>
<sequence>MMRNLTDRQIKIMKHLINHKEYISIESISSLVVASKRTIRRDIEMINDKLSTEGIFLASKTGRGIIAEFRNDAAEITSRNVFMNDSDVFNTSVRLLKIASDLLMNSPQPTSISELSKKYFISRASIVNDLKKIETWLAHFDLALFKDLSGTRIIGNEKSMRIAMKALVLKSIYSNMNMMESRIDTAILSELSAKFGEQHVLFTTDLITAIEDQLAYRISDPYYINLFTHILVLIHRINLRINDSEIPCDDFIAQDRVMYEISLSIINTIENKYNIRINTIEAEYIYQYLVSSGKTDIDNSSSVKTNGSGRSLAFTRQLIVRVSSLINVDITMDNHLMTSLLSHVKPMLNRLEYHIRIKNPLLHDIKNELGSIFAAVKNAANGIAAEHAIGPVTDDEIGYLTVHIQAAIENNIERKRVLLVCSSGLGTSQLLHGRVIRAFPCWEIVGIVSGQEIARYITQHDVDIIISTIRLEEINRPVVYVSALFTAKDISRVTECLVANYMK</sequence>
<protein>
    <submittedName>
        <fullName evidence="8">PRD domain-containing protein</fullName>
    </submittedName>
</protein>
<dbReference type="Pfam" id="PF08279">
    <property type="entry name" value="HTH_11"/>
    <property type="match status" value="1"/>
</dbReference>
<dbReference type="EMBL" id="WUBS01000002">
    <property type="protein sequence ID" value="NDL61709.1"/>
    <property type="molecule type" value="Genomic_DNA"/>
</dbReference>
<accession>A0A845SCT3</accession>
<evidence type="ECO:0000256" key="1">
    <source>
        <dbReference type="ARBA" id="ARBA00022679"/>
    </source>
</evidence>
<dbReference type="PANTHER" id="PTHR30185:SF18">
    <property type="entry name" value="TRANSCRIPTIONAL REGULATOR MTLR"/>
    <property type="match status" value="1"/>
</dbReference>
<dbReference type="AlphaFoldDB" id="A0A845SCT3"/>